<accession>A0A5B7FSJ1</accession>
<evidence type="ECO:0000313" key="2">
    <source>
        <dbReference type="Proteomes" id="UP000324222"/>
    </source>
</evidence>
<sequence length="125" mass="14473">MDDLWRKHPSKLTALRWVFTWSTQYRQQLHETLSSRYPSLEARALVIPNSEYQTGSGSPKLAYWTVDIQRSDHRLVNTVHPERRGPQAVHPQLREHPSLHTIKGIHSIISLNDPAQRPFLPLSPP</sequence>
<dbReference type="AlphaFoldDB" id="A0A5B7FSJ1"/>
<organism evidence="1 2">
    <name type="scientific">Portunus trituberculatus</name>
    <name type="common">Swimming crab</name>
    <name type="synonym">Neptunus trituberculatus</name>
    <dbReference type="NCBI Taxonomy" id="210409"/>
    <lineage>
        <taxon>Eukaryota</taxon>
        <taxon>Metazoa</taxon>
        <taxon>Ecdysozoa</taxon>
        <taxon>Arthropoda</taxon>
        <taxon>Crustacea</taxon>
        <taxon>Multicrustacea</taxon>
        <taxon>Malacostraca</taxon>
        <taxon>Eumalacostraca</taxon>
        <taxon>Eucarida</taxon>
        <taxon>Decapoda</taxon>
        <taxon>Pleocyemata</taxon>
        <taxon>Brachyura</taxon>
        <taxon>Eubrachyura</taxon>
        <taxon>Portunoidea</taxon>
        <taxon>Portunidae</taxon>
        <taxon>Portuninae</taxon>
        <taxon>Portunus</taxon>
    </lineage>
</organism>
<keyword evidence="2" id="KW-1185">Reference proteome</keyword>
<name>A0A5B7FSJ1_PORTR</name>
<evidence type="ECO:0000313" key="1">
    <source>
        <dbReference type="EMBL" id="MPC49472.1"/>
    </source>
</evidence>
<dbReference type="Proteomes" id="UP000324222">
    <property type="component" value="Unassembled WGS sequence"/>
</dbReference>
<protein>
    <submittedName>
        <fullName evidence="1">Uncharacterized protein</fullName>
    </submittedName>
</protein>
<proteinExistence type="predicted"/>
<gene>
    <name evidence="1" type="ORF">E2C01_043274</name>
</gene>
<reference evidence="1 2" key="1">
    <citation type="submission" date="2019-05" db="EMBL/GenBank/DDBJ databases">
        <title>Another draft genome of Portunus trituberculatus and its Hox gene families provides insights of decapod evolution.</title>
        <authorList>
            <person name="Jeong J.-H."/>
            <person name="Song I."/>
            <person name="Kim S."/>
            <person name="Choi T."/>
            <person name="Kim D."/>
            <person name="Ryu S."/>
            <person name="Kim W."/>
        </authorList>
    </citation>
    <scope>NUCLEOTIDE SEQUENCE [LARGE SCALE GENOMIC DNA]</scope>
    <source>
        <tissue evidence="1">Muscle</tissue>
    </source>
</reference>
<dbReference type="EMBL" id="VSRR010008894">
    <property type="protein sequence ID" value="MPC49472.1"/>
    <property type="molecule type" value="Genomic_DNA"/>
</dbReference>
<comment type="caution">
    <text evidence="1">The sequence shown here is derived from an EMBL/GenBank/DDBJ whole genome shotgun (WGS) entry which is preliminary data.</text>
</comment>